<protein>
    <submittedName>
        <fullName evidence="1">Histidine phosphatase family protein</fullName>
    </submittedName>
</protein>
<dbReference type="InterPro" id="IPR029033">
    <property type="entry name" value="His_PPase_superfam"/>
</dbReference>
<evidence type="ECO:0000313" key="2">
    <source>
        <dbReference type="Proteomes" id="UP000552683"/>
    </source>
</evidence>
<sequence>MKKIYFIRHAKAVEEGEGSDFERDLSERGKKDLSLMCERLKKHEVKADAIFSSPAKRCAKTAQKLAEAVKFKKKIKFKDELYRAQTHELLTFIREFDDKFQTVFVIVHNDAITEICELLSDAAIGNIPTCGIFCVEFDGSFKELKEHGAKALFFDYPKKHKK</sequence>
<dbReference type="EMBL" id="JACLZK010000002">
    <property type="protein sequence ID" value="MBC2883274.1"/>
    <property type="molecule type" value="Genomic_DNA"/>
</dbReference>
<comment type="caution">
    <text evidence="1">The sequence shown here is derived from an EMBL/GenBank/DDBJ whole genome shotgun (WGS) entry which is preliminary data.</text>
</comment>
<organism evidence="1 2">
    <name type="scientific">Campylobacter massiliensis</name>
    <dbReference type="NCBI Taxonomy" id="2762557"/>
    <lineage>
        <taxon>Bacteria</taxon>
        <taxon>Pseudomonadati</taxon>
        <taxon>Campylobacterota</taxon>
        <taxon>Epsilonproteobacteria</taxon>
        <taxon>Campylobacterales</taxon>
        <taxon>Campylobacteraceae</taxon>
        <taxon>Campylobacter</taxon>
    </lineage>
</organism>
<accession>A0A842JE05</accession>
<dbReference type="CDD" id="cd07067">
    <property type="entry name" value="HP_PGM_like"/>
    <property type="match status" value="1"/>
</dbReference>
<dbReference type="SUPFAM" id="SSF53254">
    <property type="entry name" value="Phosphoglycerate mutase-like"/>
    <property type="match status" value="1"/>
</dbReference>
<reference evidence="1 2" key="1">
    <citation type="submission" date="2020-08" db="EMBL/GenBank/DDBJ databases">
        <title>Complete genome and description of Campylobacter massiliensis Marseille-Q3452 sp. nov.</title>
        <authorList>
            <person name="Antezack A."/>
        </authorList>
    </citation>
    <scope>NUCLEOTIDE SEQUENCE [LARGE SCALE GENOMIC DNA]</scope>
    <source>
        <strain evidence="1 2">Marseille-Q3452</strain>
    </source>
</reference>
<name>A0A842JE05_9BACT</name>
<dbReference type="AlphaFoldDB" id="A0A842JE05"/>
<keyword evidence="2" id="KW-1185">Reference proteome</keyword>
<dbReference type="SMART" id="SM00855">
    <property type="entry name" value="PGAM"/>
    <property type="match status" value="1"/>
</dbReference>
<dbReference type="Pfam" id="PF00300">
    <property type="entry name" value="His_Phos_1"/>
    <property type="match status" value="1"/>
</dbReference>
<proteinExistence type="predicted"/>
<gene>
    <name evidence="1" type="ORF">H7R39_08410</name>
</gene>
<dbReference type="Proteomes" id="UP000552683">
    <property type="component" value="Unassembled WGS sequence"/>
</dbReference>
<dbReference type="InterPro" id="IPR013078">
    <property type="entry name" value="His_Pase_superF_clade-1"/>
</dbReference>
<evidence type="ECO:0000313" key="1">
    <source>
        <dbReference type="EMBL" id="MBC2883274.1"/>
    </source>
</evidence>
<dbReference type="Gene3D" id="3.40.50.1240">
    <property type="entry name" value="Phosphoglycerate mutase-like"/>
    <property type="match status" value="1"/>
</dbReference>
<dbReference type="RefSeq" id="WP_185898811.1">
    <property type="nucleotide sequence ID" value="NZ_JACLZK010000002.1"/>
</dbReference>